<dbReference type="RefSeq" id="WP_330973687.1">
    <property type="nucleotide sequence ID" value="NZ_JAZGLY010000002.1"/>
</dbReference>
<dbReference type="Proteomes" id="UP001357452">
    <property type="component" value="Unassembled WGS sequence"/>
</dbReference>
<accession>A0ABU7RE50</accession>
<comment type="caution">
    <text evidence="2">The sequence shown here is derived from an EMBL/GenBank/DDBJ whole genome shotgun (WGS) entry which is preliminary data.</text>
</comment>
<protein>
    <recommendedName>
        <fullName evidence="4">Anti-sigma factor</fullName>
    </recommendedName>
</protein>
<reference evidence="2 3" key="1">
    <citation type="submission" date="2024-01" db="EMBL/GenBank/DDBJ databases">
        <title>Niabella digestum sp. nov., isolated from waste digestion system.</title>
        <authorList>
            <person name="Zhang L."/>
        </authorList>
    </citation>
    <scope>NUCLEOTIDE SEQUENCE [LARGE SCALE GENOMIC DNA]</scope>
    <source>
        <strain evidence="2 3">A18</strain>
    </source>
</reference>
<name>A0ABU7RE50_9BACT</name>
<feature type="transmembrane region" description="Helical" evidence="1">
    <location>
        <begin position="140"/>
        <end position="161"/>
    </location>
</feature>
<dbReference type="EMBL" id="JAZGLY010000002">
    <property type="protein sequence ID" value="MEE6186277.1"/>
    <property type="molecule type" value="Genomic_DNA"/>
</dbReference>
<evidence type="ECO:0000313" key="3">
    <source>
        <dbReference type="Proteomes" id="UP001357452"/>
    </source>
</evidence>
<keyword evidence="3" id="KW-1185">Reference proteome</keyword>
<gene>
    <name evidence="2" type="ORF">V2H41_03240</name>
</gene>
<evidence type="ECO:0008006" key="4">
    <source>
        <dbReference type="Google" id="ProtNLM"/>
    </source>
</evidence>
<sequence>MNSLKKIYDWEVTPPAGAWKAIARELDNLDFENKLSQKLEALEVTPPPAVWSHIAAQLDEVNQENKLSKKLYNTEVTPPPAMWDKISRELDDQEALKVIEKKLAHLEVQPPAGTWASIRSALDAPQQKPAATVASMGYGWLKYIAAACFITIISITAYFIFKDESASGNAYTADNIRKELPASSTASIKKAAPVPQDAGKAALAGIRTKLGNAYVASQERNTELQNRYIILMTPEGNIVRMSKKVSNLADCIAGEDSSCDEQISQWQKEMANNAAVATPDNFLDMLDIAAGSQN</sequence>
<keyword evidence="1" id="KW-0812">Transmembrane</keyword>
<proteinExistence type="predicted"/>
<organism evidence="2 3">
    <name type="scientific">Niabella digestorum</name>
    <dbReference type="NCBI Taxonomy" id="3117701"/>
    <lineage>
        <taxon>Bacteria</taxon>
        <taxon>Pseudomonadati</taxon>
        <taxon>Bacteroidota</taxon>
        <taxon>Chitinophagia</taxon>
        <taxon>Chitinophagales</taxon>
        <taxon>Chitinophagaceae</taxon>
        <taxon>Niabella</taxon>
    </lineage>
</organism>
<evidence type="ECO:0000256" key="1">
    <source>
        <dbReference type="SAM" id="Phobius"/>
    </source>
</evidence>
<keyword evidence="1" id="KW-0472">Membrane</keyword>
<evidence type="ECO:0000313" key="2">
    <source>
        <dbReference type="EMBL" id="MEE6186277.1"/>
    </source>
</evidence>
<keyword evidence="1" id="KW-1133">Transmembrane helix</keyword>